<dbReference type="EMBL" id="JBDKWZ010000004">
    <property type="protein sequence ID" value="MEN7548081.1"/>
    <property type="molecule type" value="Genomic_DNA"/>
</dbReference>
<keyword evidence="5" id="KW-0175">Coiled coil</keyword>
<evidence type="ECO:0000256" key="5">
    <source>
        <dbReference type="SAM" id="Coils"/>
    </source>
</evidence>
<evidence type="ECO:0000256" key="3">
    <source>
        <dbReference type="ARBA" id="ARBA00022553"/>
    </source>
</evidence>
<dbReference type="SUPFAM" id="SSF47384">
    <property type="entry name" value="Homodimeric domain of signal transducing histidine kinase"/>
    <property type="match status" value="1"/>
</dbReference>
<dbReference type="PRINTS" id="PR00344">
    <property type="entry name" value="BCTRLSENSOR"/>
</dbReference>
<proteinExistence type="predicted"/>
<feature type="domain" description="Histidine kinase" evidence="6">
    <location>
        <begin position="153"/>
        <end position="371"/>
    </location>
</feature>
<dbReference type="AlphaFoldDB" id="A0AAW9SB03"/>
<evidence type="ECO:0000259" key="6">
    <source>
        <dbReference type="PROSITE" id="PS50109"/>
    </source>
</evidence>
<dbReference type="Gene3D" id="3.40.50.2300">
    <property type="match status" value="1"/>
</dbReference>
<dbReference type="PANTHER" id="PTHR43547:SF2">
    <property type="entry name" value="HYBRID SIGNAL TRANSDUCTION HISTIDINE KINASE C"/>
    <property type="match status" value="1"/>
</dbReference>
<accession>A0AAW9SB03</accession>
<comment type="caution">
    <text evidence="8">The sequence shown here is derived from an EMBL/GenBank/DDBJ whole genome shotgun (WGS) entry which is preliminary data.</text>
</comment>
<dbReference type="RefSeq" id="WP_346820863.1">
    <property type="nucleotide sequence ID" value="NZ_JBDKWZ010000004.1"/>
</dbReference>
<dbReference type="SUPFAM" id="SSF52172">
    <property type="entry name" value="CheY-like"/>
    <property type="match status" value="1"/>
</dbReference>
<dbReference type="InterPro" id="IPR036097">
    <property type="entry name" value="HisK_dim/P_sf"/>
</dbReference>
<dbReference type="Pfam" id="PF02518">
    <property type="entry name" value="HATPase_c"/>
    <property type="match status" value="1"/>
</dbReference>
<dbReference type="SUPFAM" id="SSF55874">
    <property type="entry name" value="ATPase domain of HSP90 chaperone/DNA topoisomerase II/histidine kinase"/>
    <property type="match status" value="1"/>
</dbReference>
<feature type="domain" description="Response regulatory" evidence="7">
    <location>
        <begin position="9"/>
        <end position="124"/>
    </location>
</feature>
<evidence type="ECO:0000256" key="4">
    <source>
        <dbReference type="PROSITE-ProRule" id="PRU00169"/>
    </source>
</evidence>
<dbReference type="InterPro" id="IPR005467">
    <property type="entry name" value="His_kinase_dom"/>
</dbReference>
<dbReference type="PANTHER" id="PTHR43547">
    <property type="entry name" value="TWO-COMPONENT HISTIDINE KINASE"/>
    <property type="match status" value="1"/>
</dbReference>
<feature type="coiled-coil region" evidence="5">
    <location>
        <begin position="126"/>
        <end position="189"/>
    </location>
</feature>
<reference evidence="8 9" key="1">
    <citation type="submission" date="2024-04" db="EMBL/GenBank/DDBJ databases">
        <title>Novel genus in family Flammeovirgaceae.</title>
        <authorList>
            <person name="Nguyen T.H."/>
            <person name="Vuong T.Q."/>
            <person name="Le H."/>
            <person name="Kim S.-G."/>
        </authorList>
    </citation>
    <scope>NUCLEOTIDE SEQUENCE [LARGE SCALE GENOMIC DNA]</scope>
    <source>
        <strain evidence="8 9">JCM 23209</strain>
    </source>
</reference>
<keyword evidence="8" id="KW-0808">Transferase</keyword>
<dbReference type="PROSITE" id="PS50109">
    <property type="entry name" value="HIS_KIN"/>
    <property type="match status" value="1"/>
</dbReference>
<dbReference type="Gene3D" id="1.10.287.130">
    <property type="match status" value="1"/>
</dbReference>
<organism evidence="8 9">
    <name type="scientific">Rapidithrix thailandica</name>
    <dbReference type="NCBI Taxonomy" id="413964"/>
    <lineage>
        <taxon>Bacteria</taxon>
        <taxon>Pseudomonadati</taxon>
        <taxon>Bacteroidota</taxon>
        <taxon>Cytophagia</taxon>
        <taxon>Cytophagales</taxon>
        <taxon>Flammeovirgaceae</taxon>
        <taxon>Rapidithrix</taxon>
    </lineage>
</organism>
<evidence type="ECO:0000313" key="9">
    <source>
        <dbReference type="Proteomes" id="UP001403385"/>
    </source>
</evidence>
<evidence type="ECO:0000313" key="8">
    <source>
        <dbReference type="EMBL" id="MEN7548081.1"/>
    </source>
</evidence>
<keyword evidence="3 4" id="KW-0597">Phosphoprotein</keyword>
<dbReference type="GO" id="GO:0000155">
    <property type="term" value="F:phosphorelay sensor kinase activity"/>
    <property type="evidence" value="ECO:0007669"/>
    <property type="project" value="InterPro"/>
</dbReference>
<name>A0AAW9SB03_9BACT</name>
<keyword evidence="9" id="KW-1185">Reference proteome</keyword>
<dbReference type="InterPro" id="IPR036890">
    <property type="entry name" value="HATPase_C_sf"/>
</dbReference>
<sequence>MNYLAEKKSVLIVDDQPQNLQLAATVLNPYYRLLFAHNASLALQAAEEKLPDLILLDIMMPDMSGYEVCILLKENETTKHIPIIFLSAKADEMDILEAYSCGGQDYVTKPFRPKELIARIDAHISLKVQREKIDRMNQELLASNNQRDKLISFISHDLRSSLKSAYELLKSTLEKYANLSQQQQVLQLEKSCGTLAHTLELQMELLTWAKNQLGKRHFHFDYIEIPGTFEKVLHQLQHQLKAKEITVHMEAPSSQLVYGNPTMFNTIMRNLLSNAIKFSKQKSEIVLSFQLIDEFAEISVKDQGVGIANKHFTDLFKADSNFSTQGTHGEKGMGLGLDLCQEFVTKMGGKIWVKSELKKGSQFFFTVPLHPIVMEKTNA</sequence>
<dbReference type="Gene3D" id="3.30.565.10">
    <property type="entry name" value="Histidine kinase-like ATPase, C-terminal domain"/>
    <property type="match status" value="1"/>
</dbReference>
<gene>
    <name evidence="8" type="ORF">AAG747_09175</name>
</gene>
<evidence type="ECO:0000259" key="7">
    <source>
        <dbReference type="PROSITE" id="PS50110"/>
    </source>
</evidence>
<dbReference type="InterPro" id="IPR003594">
    <property type="entry name" value="HATPase_dom"/>
</dbReference>
<protein>
    <recommendedName>
        <fullName evidence="2">histidine kinase</fullName>
        <ecNumber evidence="2">2.7.13.3</ecNumber>
    </recommendedName>
</protein>
<dbReference type="Proteomes" id="UP001403385">
    <property type="component" value="Unassembled WGS sequence"/>
</dbReference>
<dbReference type="InterPro" id="IPR001789">
    <property type="entry name" value="Sig_transdc_resp-reg_receiver"/>
</dbReference>
<dbReference type="InterPro" id="IPR004358">
    <property type="entry name" value="Sig_transdc_His_kin-like_C"/>
</dbReference>
<dbReference type="Pfam" id="PF00072">
    <property type="entry name" value="Response_reg"/>
    <property type="match status" value="1"/>
</dbReference>
<dbReference type="EC" id="2.7.13.3" evidence="2"/>
<comment type="catalytic activity">
    <reaction evidence="1">
        <text>ATP + protein L-histidine = ADP + protein N-phospho-L-histidine.</text>
        <dbReference type="EC" id="2.7.13.3"/>
    </reaction>
</comment>
<dbReference type="InterPro" id="IPR011006">
    <property type="entry name" value="CheY-like_superfamily"/>
</dbReference>
<dbReference type="SMART" id="SM00387">
    <property type="entry name" value="HATPase_c"/>
    <property type="match status" value="1"/>
</dbReference>
<evidence type="ECO:0000256" key="1">
    <source>
        <dbReference type="ARBA" id="ARBA00000085"/>
    </source>
</evidence>
<dbReference type="PROSITE" id="PS50110">
    <property type="entry name" value="RESPONSE_REGULATORY"/>
    <property type="match status" value="1"/>
</dbReference>
<evidence type="ECO:0000256" key="2">
    <source>
        <dbReference type="ARBA" id="ARBA00012438"/>
    </source>
</evidence>
<keyword evidence="8" id="KW-0418">Kinase</keyword>
<dbReference type="CDD" id="cd19920">
    <property type="entry name" value="REC_PA4781-like"/>
    <property type="match status" value="1"/>
</dbReference>
<dbReference type="SMART" id="SM00448">
    <property type="entry name" value="REC"/>
    <property type="match status" value="1"/>
</dbReference>
<feature type="modified residue" description="4-aspartylphosphate" evidence="4">
    <location>
        <position position="57"/>
    </location>
</feature>